<proteinExistence type="predicted"/>
<dbReference type="EMBL" id="LR796750">
    <property type="protein sequence ID" value="CAB4163564.1"/>
    <property type="molecule type" value="Genomic_DNA"/>
</dbReference>
<reference evidence="1" key="1">
    <citation type="submission" date="2020-04" db="EMBL/GenBank/DDBJ databases">
        <authorList>
            <person name="Chiriac C."/>
            <person name="Salcher M."/>
            <person name="Ghai R."/>
            <person name="Kavagutti S V."/>
        </authorList>
    </citation>
    <scope>NUCLEOTIDE SEQUENCE</scope>
</reference>
<name>A0A6J5P7Q3_9CAUD</name>
<gene>
    <name evidence="1" type="ORF">UFOVP806_27</name>
</gene>
<evidence type="ECO:0000313" key="1">
    <source>
        <dbReference type="EMBL" id="CAB4163564.1"/>
    </source>
</evidence>
<protein>
    <submittedName>
        <fullName evidence="1">Uncharacterized protein</fullName>
    </submittedName>
</protein>
<organism evidence="1">
    <name type="scientific">uncultured Caudovirales phage</name>
    <dbReference type="NCBI Taxonomy" id="2100421"/>
    <lineage>
        <taxon>Viruses</taxon>
        <taxon>Duplodnaviria</taxon>
        <taxon>Heunggongvirae</taxon>
        <taxon>Uroviricota</taxon>
        <taxon>Caudoviricetes</taxon>
        <taxon>Peduoviridae</taxon>
        <taxon>Maltschvirus</taxon>
        <taxon>Maltschvirus maltsch</taxon>
    </lineage>
</organism>
<accession>A0A6J5P7Q3</accession>
<sequence>MAGKIKVVERKLGKHRAYGLHWPGEIHIDSRLKPKKQLEIFVHEYMHEICPEWDEKHVTSQAEKMADFLWTNGYRRRATPRHRADNQGDA</sequence>